<keyword evidence="1" id="KW-1133">Transmembrane helix</keyword>
<accession>A0A382BLF1</accession>
<dbReference type="EMBL" id="UINC01030371">
    <property type="protein sequence ID" value="SVB14660.1"/>
    <property type="molecule type" value="Genomic_DNA"/>
</dbReference>
<gene>
    <name evidence="2" type="ORF">METZ01_LOCUS167514</name>
</gene>
<keyword evidence="1" id="KW-0472">Membrane</keyword>
<sequence length="181" mass="20618">MVNRITPLLLFIGFVWAQTDFDKLVLKDGTTYFGEYSKIEGKIVFFKPQEAFGFQPIPVKLIRRLELKEGQIIIDGGKVKNSLTLDEYQKLSTKEKAIYDANLYNVKKWALYGPTSIIVFMGSIFLHKVLIGGEFWESPIFLGGSPAASLTIPYFVLNSKEKFNFPKSILTDSEKEIYEQA</sequence>
<evidence type="ECO:0000256" key="1">
    <source>
        <dbReference type="SAM" id="Phobius"/>
    </source>
</evidence>
<feature type="transmembrane region" description="Helical" evidence="1">
    <location>
        <begin position="139"/>
        <end position="157"/>
    </location>
</feature>
<feature type="non-terminal residue" evidence="2">
    <location>
        <position position="181"/>
    </location>
</feature>
<dbReference type="AlphaFoldDB" id="A0A382BLF1"/>
<evidence type="ECO:0000313" key="2">
    <source>
        <dbReference type="EMBL" id="SVB14660.1"/>
    </source>
</evidence>
<protein>
    <submittedName>
        <fullName evidence="2">Uncharacterized protein</fullName>
    </submittedName>
</protein>
<keyword evidence="1" id="KW-0812">Transmembrane</keyword>
<feature type="transmembrane region" description="Helical" evidence="1">
    <location>
        <begin position="109"/>
        <end position="127"/>
    </location>
</feature>
<proteinExistence type="predicted"/>
<reference evidence="2" key="1">
    <citation type="submission" date="2018-05" db="EMBL/GenBank/DDBJ databases">
        <authorList>
            <person name="Lanie J.A."/>
            <person name="Ng W.-L."/>
            <person name="Kazmierczak K.M."/>
            <person name="Andrzejewski T.M."/>
            <person name="Davidsen T.M."/>
            <person name="Wayne K.J."/>
            <person name="Tettelin H."/>
            <person name="Glass J.I."/>
            <person name="Rusch D."/>
            <person name="Podicherti R."/>
            <person name="Tsui H.-C.T."/>
            <person name="Winkler M.E."/>
        </authorList>
    </citation>
    <scope>NUCLEOTIDE SEQUENCE</scope>
</reference>
<name>A0A382BLF1_9ZZZZ</name>
<organism evidence="2">
    <name type="scientific">marine metagenome</name>
    <dbReference type="NCBI Taxonomy" id="408172"/>
    <lineage>
        <taxon>unclassified sequences</taxon>
        <taxon>metagenomes</taxon>
        <taxon>ecological metagenomes</taxon>
    </lineage>
</organism>